<keyword evidence="1" id="KW-1133">Transmembrane helix</keyword>
<evidence type="ECO:0000259" key="2">
    <source>
        <dbReference type="Pfam" id="PF07584"/>
    </source>
</evidence>
<sequence length="462" mass="52584">MQFKHPEILYFLFLLVIPILVHLFQLRKFKKEYFTNVKLLKELQLQTRKSSSIKKWLLLATRLLLLAALIFAFAQPFLPAKDSKAQNNELILLVDNSFSMQAKGSEGELLKKSIQDILENIPENQTVSIVSPSKSFWDITPKSILKELQNLQYTSYSFQPDYLLSQVENKKPNTTKDYIFITDGVDVSSEKTTDLVQKGTLYGIFPKAENSANCSIDNISISAITDSFYEISVSLSKNGNVTDNILFSIVSDSGESVAKSTISFEDDKNEKVLKINVPKKDFKGKAILEDNSLPYDNTFYFSLSKPKKLNVLVIGTPEKNNFIRKIITPDEFQLTETTLDQLDFSSIEQQHTIIINEPENITPSLSNTLLAFYEKGGNLIIIPSENSNVQNLNTLLSQLGNLRVNELQQNEKLITEIHFEHPLYKNVFEKKIHNFQYPNVQTYFPVSGTISSILSFEDQSLF</sequence>
<dbReference type="SUPFAM" id="SSF53300">
    <property type="entry name" value="vWA-like"/>
    <property type="match status" value="1"/>
</dbReference>
<keyword evidence="1" id="KW-0812">Transmembrane</keyword>
<feature type="transmembrane region" description="Helical" evidence="1">
    <location>
        <begin position="56"/>
        <end position="78"/>
    </location>
</feature>
<reference evidence="3 4" key="1">
    <citation type="submission" date="2018-05" db="EMBL/GenBank/DDBJ databases">
        <title>Flavobacterium sp. MEBiC07310.</title>
        <authorList>
            <person name="Baek K."/>
        </authorList>
    </citation>
    <scope>NUCLEOTIDE SEQUENCE [LARGE SCALE GENOMIC DNA]</scope>
    <source>
        <strain evidence="3 4">MEBiC07310</strain>
    </source>
</reference>
<feature type="domain" description="Aerotolerance regulator N-terminal" evidence="2">
    <location>
        <begin position="1"/>
        <end position="76"/>
    </location>
</feature>
<gene>
    <name evidence="3" type="ORF">DI487_13075</name>
</gene>
<organism evidence="3 4">
    <name type="scientific">Flavobacterium sediminis</name>
    <dbReference type="NCBI Taxonomy" id="2201181"/>
    <lineage>
        <taxon>Bacteria</taxon>
        <taxon>Pseudomonadati</taxon>
        <taxon>Bacteroidota</taxon>
        <taxon>Flavobacteriia</taxon>
        <taxon>Flavobacteriales</taxon>
        <taxon>Flavobacteriaceae</taxon>
        <taxon>Flavobacterium</taxon>
    </lineage>
</organism>
<dbReference type="AlphaFoldDB" id="A0A2U8QX00"/>
<dbReference type="Proteomes" id="UP000245429">
    <property type="component" value="Chromosome"/>
</dbReference>
<evidence type="ECO:0000256" key="1">
    <source>
        <dbReference type="SAM" id="Phobius"/>
    </source>
</evidence>
<feature type="transmembrane region" description="Helical" evidence="1">
    <location>
        <begin position="6"/>
        <end position="24"/>
    </location>
</feature>
<keyword evidence="4" id="KW-1185">Reference proteome</keyword>
<keyword evidence="1" id="KW-0472">Membrane</keyword>
<dbReference type="EMBL" id="CP029463">
    <property type="protein sequence ID" value="AWM14698.1"/>
    <property type="molecule type" value="Genomic_DNA"/>
</dbReference>
<proteinExistence type="predicted"/>
<dbReference type="NCBIfam" id="TIGR02226">
    <property type="entry name" value="two_anch"/>
    <property type="match status" value="1"/>
</dbReference>
<dbReference type="KEGG" id="fse:DI487_13075"/>
<dbReference type="InterPro" id="IPR024163">
    <property type="entry name" value="Aerotolerance_reg_N"/>
</dbReference>
<evidence type="ECO:0000313" key="4">
    <source>
        <dbReference type="Proteomes" id="UP000245429"/>
    </source>
</evidence>
<dbReference type="Pfam" id="PF07584">
    <property type="entry name" value="BatA"/>
    <property type="match status" value="1"/>
</dbReference>
<dbReference type="InterPro" id="IPR011933">
    <property type="entry name" value="Double_TM_dom"/>
</dbReference>
<name>A0A2U8QX00_9FLAO</name>
<accession>A0A2U8QX00</accession>
<dbReference type="OrthoDB" id="9810200at2"/>
<dbReference type="PANTHER" id="PTHR37464">
    <property type="entry name" value="BLL2463 PROTEIN"/>
    <property type="match status" value="1"/>
</dbReference>
<dbReference type="InterPro" id="IPR036465">
    <property type="entry name" value="vWFA_dom_sf"/>
</dbReference>
<evidence type="ECO:0000313" key="3">
    <source>
        <dbReference type="EMBL" id="AWM14698.1"/>
    </source>
</evidence>
<dbReference type="RefSeq" id="WP_109570036.1">
    <property type="nucleotide sequence ID" value="NZ_CP029463.1"/>
</dbReference>
<protein>
    <recommendedName>
        <fullName evidence="2">Aerotolerance regulator N-terminal domain-containing protein</fullName>
    </recommendedName>
</protein>
<dbReference type="Gene3D" id="3.40.50.410">
    <property type="entry name" value="von Willebrand factor, type A domain"/>
    <property type="match status" value="1"/>
</dbReference>
<dbReference type="PANTHER" id="PTHR37464:SF1">
    <property type="entry name" value="BLL2463 PROTEIN"/>
    <property type="match status" value="1"/>
</dbReference>